<reference evidence="2 3" key="1">
    <citation type="submission" date="2017-09" db="EMBL/GenBank/DDBJ databases">
        <authorList>
            <person name="Ehlers B."/>
            <person name="Leendertz F.H."/>
        </authorList>
    </citation>
    <scope>NUCLEOTIDE SEQUENCE [LARGE SCALE GENOMIC DNA]</scope>
    <source>
        <strain evidence="2 3">DSM 46844</strain>
    </source>
</reference>
<feature type="domain" description="PEP-utilising enzyme mobile" evidence="1">
    <location>
        <begin position="488"/>
        <end position="558"/>
    </location>
</feature>
<dbReference type="EMBL" id="OBDO01000001">
    <property type="protein sequence ID" value="SNX94641.1"/>
    <property type="molecule type" value="Genomic_DNA"/>
</dbReference>
<dbReference type="SUPFAM" id="SSF52009">
    <property type="entry name" value="Phosphohistidine domain"/>
    <property type="match status" value="1"/>
</dbReference>
<keyword evidence="2" id="KW-0808">Transferase</keyword>
<dbReference type="InterPro" id="IPR008279">
    <property type="entry name" value="PEP-util_enz_mobile_dom"/>
</dbReference>
<keyword evidence="2" id="KW-0418">Kinase</keyword>
<evidence type="ECO:0000313" key="3">
    <source>
        <dbReference type="Proteomes" id="UP000219514"/>
    </source>
</evidence>
<dbReference type="InterPro" id="IPR036637">
    <property type="entry name" value="Phosphohistidine_dom_sf"/>
</dbReference>
<accession>A0A285E9A2</accession>
<dbReference type="Pfam" id="PF00391">
    <property type="entry name" value="PEP-utilizers"/>
    <property type="match status" value="1"/>
</dbReference>
<dbReference type="AlphaFoldDB" id="A0A285E9A2"/>
<dbReference type="GO" id="GO:0016301">
    <property type="term" value="F:kinase activity"/>
    <property type="evidence" value="ECO:0007669"/>
    <property type="project" value="UniProtKB-KW"/>
</dbReference>
<organism evidence="2 3">
    <name type="scientific">Geodermatophilus sabuli</name>
    <dbReference type="NCBI Taxonomy" id="1564158"/>
    <lineage>
        <taxon>Bacteria</taxon>
        <taxon>Bacillati</taxon>
        <taxon>Actinomycetota</taxon>
        <taxon>Actinomycetes</taxon>
        <taxon>Geodermatophilales</taxon>
        <taxon>Geodermatophilaceae</taxon>
        <taxon>Geodermatophilus</taxon>
    </lineage>
</organism>
<dbReference type="PANTHER" id="PTHR43615">
    <property type="entry name" value="PHOSPHOENOLPYRUVATE SYNTHASE-RELATED"/>
    <property type="match status" value="1"/>
</dbReference>
<dbReference type="Proteomes" id="UP000219514">
    <property type="component" value="Unassembled WGS sequence"/>
</dbReference>
<name>A0A285E9A2_9ACTN</name>
<keyword evidence="2" id="KW-0670">Pyruvate</keyword>
<protein>
    <submittedName>
        <fullName evidence="2">Pyruvate, water dikinase</fullName>
    </submittedName>
</protein>
<evidence type="ECO:0000313" key="2">
    <source>
        <dbReference type="EMBL" id="SNX94641.1"/>
    </source>
</evidence>
<gene>
    <name evidence="2" type="ORF">SAMN06893097_101438</name>
</gene>
<keyword evidence="3" id="KW-1185">Reference proteome</keyword>
<sequence length="564" mass="60477">MSSVGSSAKLDFEAPGKGPWELESTHFSRPVTSFAQAAFAEGFVRGFREGTARYGLLLDHFEPGYAGAFLYIQPVAFGAPAGAMGPPPKPVLQLLTRLHPAMRKRIARSAEAIESKLWRQDLTRWDEVDKPAAVTEHRAIQAVDVAALSDEDLGQHLVVCARHMTASVYLHHKYTVPAAFPVGDFLAGATAWTGLTSGELLGLLRGRSAISRGFAALELEDAGKAIASSDPARAIVAGPSASREKLAALAADPVAGPAVSVYLDAVRWRSVGYDVADKTAGEMPDMLVAALGAAVGGLSSSPDEDTGLATIRELVAEEHREDFDDRLGEVRLIYRLRDERAAYSDGWATGLARRALLEAGRRLTASGRLHHPEHGVQLTADEGVALLRAQPGPRPEEVVERHQRWESHTIDDAPPFLRAMPSPPPPVEWLPKRAHRSARAMNIFVDNLFTVPDTANTETVLSGLAVNTGIYEGPARLVSSPADFDRVQPGDVLVTRMTSPYFNVVLPLLGAIVTDRGGQLSHAAIVAREYGIPGIVGTREATARIPDGARVRVDGTTGEVRLLG</sequence>
<dbReference type="OrthoDB" id="9765468at2"/>
<dbReference type="InterPro" id="IPR051549">
    <property type="entry name" value="PEP_Utilizing_Enz"/>
</dbReference>
<proteinExistence type="predicted"/>
<dbReference type="PANTHER" id="PTHR43615:SF1">
    <property type="entry name" value="PPDK_N DOMAIN-CONTAINING PROTEIN"/>
    <property type="match status" value="1"/>
</dbReference>
<dbReference type="Gene3D" id="3.50.30.10">
    <property type="entry name" value="Phosphohistidine domain"/>
    <property type="match status" value="1"/>
</dbReference>
<dbReference type="RefSeq" id="WP_143426524.1">
    <property type="nucleotide sequence ID" value="NZ_JACHXB010000001.1"/>
</dbReference>
<evidence type="ECO:0000259" key="1">
    <source>
        <dbReference type="Pfam" id="PF00391"/>
    </source>
</evidence>